<evidence type="ECO:0000256" key="1">
    <source>
        <dbReference type="SAM" id="MobiDB-lite"/>
    </source>
</evidence>
<sequence length="279" mass="31686">MLPAHSQSEARSSCRRLIWIWLYKRCHNDYVPQQGPPAWTKCAHWLPTPSWAQGLDLRLWLHQVRPQRGDAPSVARQTPRRPPASHRRKPRDSPFTPCVGKPWPLSDMTFTSEDVNHLICSLCATKAALLGRHAQSWMRWRRHLLENFRLEEYAKSQYPRQSAAVHAAMSSRERGRSRGCPSRLVRWQTRLLLTGRLLGPPGFEHSLFVFQTESRVDRAATSRVDGEVKRGALIRTLQKGLQFLIMEAHLNEVAAVCDACCNPEETAAVLPSAPPLAIA</sequence>
<dbReference type="Proteomes" id="UP000673691">
    <property type="component" value="Unassembled WGS sequence"/>
</dbReference>
<dbReference type="EMBL" id="JAEFCI010010042">
    <property type="protein sequence ID" value="KAG5457464.1"/>
    <property type="molecule type" value="Genomic_DNA"/>
</dbReference>
<protein>
    <submittedName>
        <fullName evidence="2">Uncharacterized protein</fullName>
    </submittedName>
</protein>
<dbReference type="Gene3D" id="1.20.960.30">
    <property type="match status" value="1"/>
</dbReference>
<dbReference type="AlphaFoldDB" id="A0A8H8DG84"/>
<organism evidence="2 3">
    <name type="scientific">Olpidium bornovanus</name>
    <dbReference type="NCBI Taxonomy" id="278681"/>
    <lineage>
        <taxon>Eukaryota</taxon>
        <taxon>Fungi</taxon>
        <taxon>Fungi incertae sedis</taxon>
        <taxon>Olpidiomycota</taxon>
        <taxon>Olpidiomycotina</taxon>
        <taxon>Olpidiomycetes</taxon>
        <taxon>Olpidiales</taxon>
        <taxon>Olpidiaceae</taxon>
        <taxon>Olpidium</taxon>
    </lineage>
</organism>
<name>A0A8H8DG84_9FUNG</name>
<evidence type="ECO:0000313" key="2">
    <source>
        <dbReference type="EMBL" id="KAG5457464.1"/>
    </source>
</evidence>
<comment type="caution">
    <text evidence="2">The sequence shown here is derived from an EMBL/GenBank/DDBJ whole genome shotgun (WGS) entry which is preliminary data.</text>
</comment>
<keyword evidence="3" id="KW-1185">Reference proteome</keyword>
<dbReference type="OrthoDB" id="1367865at2759"/>
<reference evidence="2 3" key="1">
    <citation type="journal article" name="Sci. Rep.">
        <title>Genome-scale phylogenetic analyses confirm Olpidium as the closest living zoosporic fungus to the non-flagellated, terrestrial fungi.</title>
        <authorList>
            <person name="Chang Y."/>
            <person name="Rochon D."/>
            <person name="Sekimoto S."/>
            <person name="Wang Y."/>
            <person name="Chovatia M."/>
            <person name="Sandor L."/>
            <person name="Salamov A."/>
            <person name="Grigoriev I.V."/>
            <person name="Stajich J.E."/>
            <person name="Spatafora J.W."/>
        </authorList>
    </citation>
    <scope>NUCLEOTIDE SEQUENCE [LARGE SCALE GENOMIC DNA]</scope>
    <source>
        <strain evidence="2">S191</strain>
    </source>
</reference>
<evidence type="ECO:0000313" key="3">
    <source>
        <dbReference type="Proteomes" id="UP000673691"/>
    </source>
</evidence>
<accession>A0A8H8DG84</accession>
<feature type="region of interest" description="Disordered" evidence="1">
    <location>
        <begin position="68"/>
        <end position="98"/>
    </location>
</feature>
<gene>
    <name evidence="2" type="ORF">BJ554DRAFT_2518</name>
</gene>
<proteinExistence type="predicted"/>